<keyword evidence="2" id="KW-0812">Transmembrane</keyword>
<dbReference type="RefSeq" id="WP_184579499.1">
    <property type="nucleotide sequence ID" value="NZ_JACHJT010000001.1"/>
</dbReference>
<protein>
    <submittedName>
        <fullName evidence="3">Uncharacterized protein</fullName>
    </submittedName>
</protein>
<evidence type="ECO:0000313" key="3">
    <source>
        <dbReference type="EMBL" id="MBB4932211.1"/>
    </source>
</evidence>
<proteinExistence type="predicted"/>
<dbReference type="EMBL" id="JACHJT010000001">
    <property type="protein sequence ID" value="MBB4932211.1"/>
    <property type="molecule type" value="Genomic_DNA"/>
</dbReference>
<comment type="caution">
    <text evidence="3">The sequence shown here is derived from an EMBL/GenBank/DDBJ whole genome shotgun (WGS) entry which is preliminary data.</text>
</comment>
<evidence type="ECO:0000313" key="4">
    <source>
        <dbReference type="Proteomes" id="UP000523007"/>
    </source>
</evidence>
<feature type="compositionally biased region" description="Acidic residues" evidence="1">
    <location>
        <begin position="321"/>
        <end position="336"/>
    </location>
</feature>
<name>A0A7W7RHQ7_9ACTN</name>
<feature type="region of interest" description="Disordered" evidence="1">
    <location>
        <begin position="228"/>
        <end position="350"/>
    </location>
</feature>
<reference evidence="3 4" key="1">
    <citation type="submission" date="2020-08" db="EMBL/GenBank/DDBJ databases">
        <title>Sequencing the genomes of 1000 actinobacteria strains.</title>
        <authorList>
            <person name="Klenk H.-P."/>
        </authorList>
    </citation>
    <scope>NUCLEOTIDE SEQUENCE [LARGE SCALE GENOMIC DNA]</scope>
    <source>
        <strain evidence="3 4">DSM 102030</strain>
    </source>
</reference>
<keyword evidence="2" id="KW-0472">Membrane</keyword>
<keyword evidence="2" id="KW-1133">Transmembrane helix</keyword>
<feature type="transmembrane region" description="Helical" evidence="2">
    <location>
        <begin position="43"/>
        <end position="64"/>
    </location>
</feature>
<feature type="compositionally biased region" description="Basic and acidic residues" evidence="1">
    <location>
        <begin position="164"/>
        <end position="178"/>
    </location>
</feature>
<feature type="transmembrane region" description="Helical" evidence="2">
    <location>
        <begin position="200"/>
        <end position="221"/>
    </location>
</feature>
<evidence type="ECO:0000256" key="2">
    <source>
        <dbReference type="SAM" id="Phobius"/>
    </source>
</evidence>
<dbReference type="AlphaFoldDB" id="A0A7W7RHQ7"/>
<feature type="region of interest" description="Disordered" evidence="1">
    <location>
        <begin position="79"/>
        <end position="189"/>
    </location>
</feature>
<accession>A0A7W7RHQ7</accession>
<feature type="transmembrane region" description="Helical" evidence="2">
    <location>
        <begin position="20"/>
        <end position="37"/>
    </location>
</feature>
<feature type="compositionally biased region" description="Low complexity" evidence="1">
    <location>
        <begin position="103"/>
        <end position="116"/>
    </location>
</feature>
<evidence type="ECO:0000256" key="1">
    <source>
        <dbReference type="SAM" id="MobiDB-lite"/>
    </source>
</evidence>
<sequence>MSDVEERARKRRIELSTSQVAGAGLATMTAATAASYLGVYGTIIGAAVMSVLSTAGTAVMQHFFQRSGDRAKDIAGRARALPRERGRAAGSATRDLTERGPGAAADADTLLAASTEPPEPSDTPPRPEARDAWGTRSSPGSSGSRDETEALGSAAGGGAEEPADETRAMPTEPDREETAAAGADAPPEDRRSWWRRWRGLLIPALAVFVLVMLVILAFELFTGRSLTDTVHGRDTRSGPTVLGGSPVEQQEQPNDEPAPGTENPEDQEEGTPQQDAPEQGEPGGETRQPGEEPGTGGDTEAPNGDTDDPGTGEDGGQQDAPEQDSEEQDGTQEDGTGDGGAAPQEGGRND</sequence>
<dbReference type="Proteomes" id="UP000523007">
    <property type="component" value="Unassembled WGS sequence"/>
</dbReference>
<organism evidence="3 4">
    <name type="scientific">Lipingzhangella halophila</name>
    <dbReference type="NCBI Taxonomy" id="1783352"/>
    <lineage>
        <taxon>Bacteria</taxon>
        <taxon>Bacillati</taxon>
        <taxon>Actinomycetota</taxon>
        <taxon>Actinomycetes</taxon>
        <taxon>Streptosporangiales</taxon>
        <taxon>Nocardiopsidaceae</taxon>
        <taxon>Lipingzhangella</taxon>
    </lineage>
</organism>
<gene>
    <name evidence="3" type="ORF">F4561_003031</name>
</gene>
<keyword evidence="4" id="KW-1185">Reference proteome</keyword>